<evidence type="ECO:0000256" key="1">
    <source>
        <dbReference type="ARBA" id="ARBA00004123"/>
    </source>
</evidence>
<sequence>MVLSTQDTAAATTSGETPRKHCWECLRRRLVCDSVRPVCNRCRSSGLVCPGYEETQPLRWVKPGRVTARVRRRRQPKASTQANQNQNQKQKEQIKTNKSKKSQDEAELDADVIEANIEDRTSDTSDDELRSKFGALSVLGIVQPETLDAIMRYDISCENFAGVQESYICKFTPWRRRGRRFIVNTCYRELDNCEVYERSSPLTLLLREEERFKLPLAKVAQYLPAPIKGLFILFTLGHQMHRLPHDAEENVRVKAQSALAFWTYQVVRTLNEDIAREGTQVGDGTITAVLMLMMADQQMHPSGRWRFHHKGLMQMLRLRGGVEKVWNERPHMHSGILTMIIGEVFANTTSPSHDQLVELTHPKNLDFLQSAWGNSVQDVYVGSICPPSLFSDVIRINHLRALATQGISYTSSSSSSSYSSSSAPSPSSCSEEDMPVYTDAQTLLDRILAFSPEIYAATHGKLQTESKWLLVARVYQSAAALYCMLSLQSILLLPETEAIARATRLHYDRLLLDLKEGFEHPALRNCFFWALVIVGAAAVHGTAFERAFVADLLRDSAPHMGSSMPILARKVLMDFWASGKKGWDDCFDLPYIFLM</sequence>
<feature type="region of interest" description="Disordered" evidence="3">
    <location>
        <begin position="409"/>
        <end position="433"/>
    </location>
</feature>
<feature type="compositionally biased region" description="Low complexity" evidence="3">
    <location>
        <begin position="409"/>
        <end position="429"/>
    </location>
</feature>
<dbReference type="GO" id="GO:0000981">
    <property type="term" value="F:DNA-binding transcription factor activity, RNA polymerase II-specific"/>
    <property type="evidence" value="ECO:0007669"/>
    <property type="project" value="InterPro"/>
</dbReference>
<keyword evidence="2" id="KW-0539">Nucleus</keyword>
<proteinExistence type="predicted"/>
<dbReference type="Pfam" id="PF11951">
    <property type="entry name" value="Fungal_trans_2"/>
    <property type="match status" value="1"/>
</dbReference>
<dbReference type="AlphaFoldDB" id="A0A439CZ11"/>
<dbReference type="PROSITE" id="PS50048">
    <property type="entry name" value="ZN2_CY6_FUNGAL_2"/>
    <property type="match status" value="1"/>
</dbReference>
<gene>
    <name evidence="5" type="ORF">EKO27_g7663</name>
</gene>
<dbReference type="SUPFAM" id="SSF57701">
    <property type="entry name" value="Zn2/Cys6 DNA-binding domain"/>
    <property type="match status" value="1"/>
</dbReference>
<dbReference type="Pfam" id="PF00172">
    <property type="entry name" value="Zn_clus"/>
    <property type="match status" value="1"/>
</dbReference>
<organism evidence="5 6">
    <name type="scientific">Xylaria grammica</name>
    <dbReference type="NCBI Taxonomy" id="363999"/>
    <lineage>
        <taxon>Eukaryota</taxon>
        <taxon>Fungi</taxon>
        <taxon>Dikarya</taxon>
        <taxon>Ascomycota</taxon>
        <taxon>Pezizomycotina</taxon>
        <taxon>Sordariomycetes</taxon>
        <taxon>Xylariomycetidae</taxon>
        <taxon>Xylariales</taxon>
        <taxon>Xylariaceae</taxon>
        <taxon>Xylaria</taxon>
    </lineage>
</organism>
<dbReference type="GO" id="GO:0008270">
    <property type="term" value="F:zinc ion binding"/>
    <property type="evidence" value="ECO:0007669"/>
    <property type="project" value="InterPro"/>
</dbReference>
<evidence type="ECO:0000313" key="6">
    <source>
        <dbReference type="Proteomes" id="UP000286045"/>
    </source>
</evidence>
<dbReference type="InterPro" id="IPR001138">
    <property type="entry name" value="Zn2Cys6_DnaBD"/>
</dbReference>
<accession>A0A439CZ11</accession>
<protein>
    <recommendedName>
        <fullName evidence="4">Zn(2)-C6 fungal-type domain-containing protein</fullName>
    </recommendedName>
</protein>
<dbReference type="Gene3D" id="4.10.240.10">
    <property type="entry name" value="Zn(2)-C6 fungal-type DNA-binding domain"/>
    <property type="match status" value="1"/>
</dbReference>
<dbReference type="EMBL" id="RYZI01000258">
    <property type="protein sequence ID" value="RWA07442.1"/>
    <property type="molecule type" value="Genomic_DNA"/>
</dbReference>
<evidence type="ECO:0000313" key="5">
    <source>
        <dbReference type="EMBL" id="RWA07442.1"/>
    </source>
</evidence>
<comment type="caution">
    <text evidence="5">The sequence shown here is derived from an EMBL/GenBank/DDBJ whole genome shotgun (WGS) entry which is preliminary data.</text>
</comment>
<feature type="domain" description="Zn(2)-C6 fungal-type" evidence="4">
    <location>
        <begin position="21"/>
        <end position="49"/>
    </location>
</feature>
<name>A0A439CZ11_9PEZI</name>
<evidence type="ECO:0000256" key="2">
    <source>
        <dbReference type="ARBA" id="ARBA00023242"/>
    </source>
</evidence>
<dbReference type="InterPro" id="IPR021858">
    <property type="entry name" value="Fun_TF"/>
</dbReference>
<dbReference type="CDD" id="cd00067">
    <property type="entry name" value="GAL4"/>
    <property type="match status" value="1"/>
</dbReference>
<dbReference type="GO" id="GO:0005634">
    <property type="term" value="C:nucleus"/>
    <property type="evidence" value="ECO:0007669"/>
    <property type="project" value="UniProtKB-SubCell"/>
</dbReference>
<reference evidence="5 6" key="1">
    <citation type="submission" date="2018-12" db="EMBL/GenBank/DDBJ databases">
        <title>Draft genome sequence of Xylaria grammica IHI A82.</title>
        <authorList>
            <person name="Buettner E."/>
            <person name="Kellner H."/>
        </authorList>
    </citation>
    <scope>NUCLEOTIDE SEQUENCE [LARGE SCALE GENOMIC DNA]</scope>
    <source>
        <strain evidence="5 6">IHI A82</strain>
    </source>
</reference>
<dbReference type="PANTHER" id="PTHR37534:SF48">
    <property type="entry name" value="FINGER DOMAIN PROTEIN, PUTATIVE-RELATED"/>
    <property type="match status" value="1"/>
</dbReference>
<dbReference type="SMART" id="SM00066">
    <property type="entry name" value="GAL4"/>
    <property type="match status" value="1"/>
</dbReference>
<dbReference type="Proteomes" id="UP000286045">
    <property type="component" value="Unassembled WGS sequence"/>
</dbReference>
<dbReference type="PANTHER" id="PTHR37534">
    <property type="entry name" value="TRANSCRIPTIONAL ACTIVATOR PROTEIN UGA3"/>
    <property type="match status" value="1"/>
</dbReference>
<dbReference type="GO" id="GO:0045944">
    <property type="term" value="P:positive regulation of transcription by RNA polymerase II"/>
    <property type="evidence" value="ECO:0007669"/>
    <property type="project" value="TreeGrafter"/>
</dbReference>
<keyword evidence="6" id="KW-1185">Reference proteome</keyword>
<feature type="region of interest" description="Disordered" evidence="3">
    <location>
        <begin position="63"/>
        <end position="108"/>
    </location>
</feature>
<dbReference type="GO" id="GO:0000976">
    <property type="term" value="F:transcription cis-regulatory region binding"/>
    <property type="evidence" value="ECO:0007669"/>
    <property type="project" value="TreeGrafter"/>
</dbReference>
<evidence type="ECO:0000259" key="4">
    <source>
        <dbReference type="PROSITE" id="PS50048"/>
    </source>
</evidence>
<comment type="subcellular location">
    <subcellularLocation>
        <location evidence="1">Nucleus</location>
    </subcellularLocation>
</comment>
<dbReference type="InterPro" id="IPR036864">
    <property type="entry name" value="Zn2-C6_fun-type_DNA-bd_sf"/>
</dbReference>
<evidence type="ECO:0000256" key="3">
    <source>
        <dbReference type="SAM" id="MobiDB-lite"/>
    </source>
</evidence>